<comment type="caution">
    <text evidence="1">The sequence shown here is derived from an EMBL/GenBank/DDBJ whole genome shotgun (WGS) entry which is preliminary data.</text>
</comment>
<name>A0A640S5J0_9ACTN</name>
<reference evidence="1 2" key="1">
    <citation type="submission" date="2019-12" db="EMBL/GenBank/DDBJ databases">
        <title>Whole genome shotgun sequence of Streptomyces caniferus NBRC 15389.</title>
        <authorList>
            <person name="Ichikawa N."/>
            <person name="Kimura A."/>
            <person name="Kitahashi Y."/>
            <person name="Komaki H."/>
            <person name="Tamura T."/>
        </authorList>
    </citation>
    <scope>NUCLEOTIDE SEQUENCE [LARGE SCALE GENOMIC DNA]</scope>
    <source>
        <strain evidence="1 2">NBRC 15389</strain>
    </source>
</reference>
<dbReference type="AlphaFoldDB" id="A0A640S5J0"/>
<sequence>MRCIARRRDVRILGVSGCSDNAARCRSCRRAPARDYGTALSRAEQAQQACAVSACPGHEGLLSLEGTEVDGVKAVAGGSALPPTAWAHLLSMGTKYRQEQQT</sequence>
<evidence type="ECO:0000313" key="2">
    <source>
        <dbReference type="Proteomes" id="UP000435837"/>
    </source>
</evidence>
<dbReference type="EMBL" id="BLIN01000003">
    <property type="protein sequence ID" value="GFE06287.1"/>
    <property type="molecule type" value="Genomic_DNA"/>
</dbReference>
<gene>
    <name evidence="1" type="ORF">Scani_25550</name>
</gene>
<organism evidence="1 2">
    <name type="scientific">Streptomyces caniferus</name>
    <dbReference type="NCBI Taxonomy" id="285557"/>
    <lineage>
        <taxon>Bacteria</taxon>
        <taxon>Bacillati</taxon>
        <taxon>Actinomycetota</taxon>
        <taxon>Actinomycetes</taxon>
        <taxon>Kitasatosporales</taxon>
        <taxon>Streptomycetaceae</taxon>
        <taxon>Streptomyces</taxon>
    </lineage>
</organism>
<proteinExistence type="predicted"/>
<dbReference type="Proteomes" id="UP000435837">
    <property type="component" value="Unassembled WGS sequence"/>
</dbReference>
<evidence type="ECO:0000313" key="1">
    <source>
        <dbReference type="EMBL" id="GFE06287.1"/>
    </source>
</evidence>
<accession>A0A640S5J0</accession>
<protein>
    <submittedName>
        <fullName evidence="1">Uncharacterized protein</fullName>
    </submittedName>
</protein>